<dbReference type="GO" id="GO:0030414">
    <property type="term" value="F:peptidase inhibitor activity"/>
    <property type="evidence" value="ECO:0007669"/>
    <property type="project" value="InterPro"/>
</dbReference>
<protein>
    <recommendedName>
        <fullName evidence="1">WAP domain-containing protein</fullName>
    </recommendedName>
</protein>
<dbReference type="InParanoid" id="A0A067QHV7"/>
<dbReference type="PROSITE" id="PS51390">
    <property type="entry name" value="WAP"/>
    <property type="match status" value="1"/>
</dbReference>
<feature type="non-terminal residue" evidence="2">
    <location>
        <position position="50"/>
    </location>
</feature>
<sequence>KSGHCPPSRRVTNCFNRCKTDYVCSFDEKCCPNVCGSESCAKSSSISYGS</sequence>
<dbReference type="SUPFAM" id="SSF57256">
    <property type="entry name" value="Elafin-like"/>
    <property type="match status" value="1"/>
</dbReference>
<organism evidence="2 3">
    <name type="scientific">Zootermopsis nevadensis</name>
    <name type="common">Dampwood termite</name>
    <dbReference type="NCBI Taxonomy" id="136037"/>
    <lineage>
        <taxon>Eukaryota</taxon>
        <taxon>Metazoa</taxon>
        <taxon>Ecdysozoa</taxon>
        <taxon>Arthropoda</taxon>
        <taxon>Hexapoda</taxon>
        <taxon>Insecta</taxon>
        <taxon>Pterygota</taxon>
        <taxon>Neoptera</taxon>
        <taxon>Polyneoptera</taxon>
        <taxon>Dictyoptera</taxon>
        <taxon>Blattodea</taxon>
        <taxon>Blattoidea</taxon>
        <taxon>Termitoidae</taxon>
        <taxon>Termopsidae</taxon>
        <taxon>Zootermopsis</taxon>
    </lineage>
</organism>
<reference evidence="2 3" key="1">
    <citation type="journal article" date="2014" name="Nat. Commun.">
        <title>Molecular traces of alternative social organization in a termite genome.</title>
        <authorList>
            <person name="Terrapon N."/>
            <person name="Li C."/>
            <person name="Robertson H.M."/>
            <person name="Ji L."/>
            <person name="Meng X."/>
            <person name="Booth W."/>
            <person name="Chen Z."/>
            <person name="Childers C.P."/>
            <person name="Glastad K.M."/>
            <person name="Gokhale K."/>
            <person name="Gowin J."/>
            <person name="Gronenberg W."/>
            <person name="Hermansen R.A."/>
            <person name="Hu H."/>
            <person name="Hunt B.G."/>
            <person name="Huylmans A.K."/>
            <person name="Khalil S.M."/>
            <person name="Mitchell R.D."/>
            <person name="Munoz-Torres M.C."/>
            <person name="Mustard J.A."/>
            <person name="Pan H."/>
            <person name="Reese J.T."/>
            <person name="Scharf M.E."/>
            <person name="Sun F."/>
            <person name="Vogel H."/>
            <person name="Xiao J."/>
            <person name="Yang W."/>
            <person name="Yang Z."/>
            <person name="Yang Z."/>
            <person name="Zhou J."/>
            <person name="Zhu J."/>
            <person name="Brent C.S."/>
            <person name="Elsik C.G."/>
            <person name="Goodisman M.A."/>
            <person name="Liberles D.A."/>
            <person name="Roe R.M."/>
            <person name="Vargo E.L."/>
            <person name="Vilcinskas A."/>
            <person name="Wang J."/>
            <person name="Bornberg-Bauer E."/>
            <person name="Korb J."/>
            <person name="Zhang G."/>
            <person name="Liebig J."/>
        </authorList>
    </citation>
    <scope>NUCLEOTIDE SEQUENCE [LARGE SCALE GENOMIC DNA]</scope>
    <source>
        <tissue evidence="2">Whole organism</tissue>
    </source>
</reference>
<dbReference type="SMART" id="SM00217">
    <property type="entry name" value="WAP"/>
    <property type="match status" value="1"/>
</dbReference>
<dbReference type="InterPro" id="IPR036645">
    <property type="entry name" value="Elafin-like_sf"/>
</dbReference>
<dbReference type="InterPro" id="IPR008197">
    <property type="entry name" value="WAP_dom"/>
</dbReference>
<dbReference type="EMBL" id="KK853353">
    <property type="protein sequence ID" value="KDR08242.1"/>
    <property type="molecule type" value="Genomic_DNA"/>
</dbReference>
<dbReference type="AlphaFoldDB" id="A0A067QHV7"/>
<gene>
    <name evidence="2" type="ORF">L798_01960</name>
</gene>
<dbReference type="OMA" id="GSESCAK"/>
<dbReference type="Gene3D" id="4.10.75.10">
    <property type="entry name" value="Elafin-like"/>
    <property type="match status" value="1"/>
</dbReference>
<evidence type="ECO:0000259" key="1">
    <source>
        <dbReference type="PROSITE" id="PS51390"/>
    </source>
</evidence>
<dbReference type="Proteomes" id="UP000027135">
    <property type="component" value="Unassembled WGS sequence"/>
</dbReference>
<evidence type="ECO:0000313" key="3">
    <source>
        <dbReference type="Proteomes" id="UP000027135"/>
    </source>
</evidence>
<name>A0A067QHV7_ZOONE</name>
<feature type="domain" description="WAP" evidence="1">
    <location>
        <begin position="1"/>
        <end position="44"/>
    </location>
</feature>
<accession>A0A067QHV7</accession>
<proteinExistence type="predicted"/>
<feature type="non-terminal residue" evidence="2">
    <location>
        <position position="1"/>
    </location>
</feature>
<dbReference type="Pfam" id="PF00095">
    <property type="entry name" value="WAP"/>
    <property type="match status" value="1"/>
</dbReference>
<keyword evidence="3" id="KW-1185">Reference proteome</keyword>
<evidence type="ECO:0000313" key="2">
    <source>
        <dbReference type="EMBL" id="KDR08242.1"/>
    </source>
</evidence>
<dbReference type="GO" id="GO:0005576">
    <property type="term" value="C:extracellular region"/>
    <property type="evidence" value="ECO:0007669"/>
    <property type="project" value="InterPro"/>
</dbReference>